<accession>A0A1H9PAG0</accession>
<proteinExistence type="predicted"/>
<dbReference type="InterPro" id="IPR038620">
    <property type="entry name" value="YdcP-like_sf"/>
</dbReference>
<dbReference type="Proteomes" id="UP000182712">
    <property type="component" value="Unassembled WGS sequence"/>
</dbReference>
<dbReference type="AlphaFoldDB" id="A0A1H9PAG0"/>
<evidence type="ECO:0000313" key="2">
    <source>
        <dbReference type="Proteomes" id="UP000182712"/>
    </source>
</evidence>
<gene>
    <name evidence="1" type="ORF">SAMN04487840_10449</name>
</gene>
<reference evidence="1 2" key="1">
    <citation type="submission" date="2016-10" db="EMBL/GenBank/DDBJ databases">
        <authorList>
            <person name="de Groot N.N."/>
        </authorList>
    </citation>
    <scope>NUCLEOTIDE SEQUENCE [LARGE SCALE GENOMIC DNA]</scope>
    <source>
        <strain evidence="1 2">VTM2R47</strain>
    </source>
</reference>
<name>A0A1H9PAG0_9STRE</name>
<dbReference type="Gene3D" id="2.40.50.390">
    <property type="entry name" value="Conjugative transposon protein, DUF961"/>
    <property type="match status" value="1"/>
</dbReference>
<organism evidence="1 2">
    <name type="scientific">Streptococcus gallolyticus</name>
    <dbReference type="NCBI Taxonomy" id="315405"/>
    <lineage>
        <taxon>Bacteria</taxon>
        <taxon>Bacillati</taxon>
        <taxon>Bacillota</taxon>
        <taxon>Bacilli</taxon>
        <taxon>Lactobacillales</taxon>
        <taxon>Streptococcaceae</taxon>
        <taxon>Streptococcus</taxon>
    </lineage>
</organism>
<evidence type="ECO:0008006" key="3">
    <source>
        <dbReference type="Google" id="ProtNLM"/>
    </source>
</evidence>
<sequence>MSVKFGNEAIEDFDVAKTLGQLSLMEINPIFEWEDVVNEDTGEMVRRPTDEIIEYDVLVYSSADDSRLTVTVPVEAKGIEIDVEKNYRKPLAFQGLTARLWNNRESFVNAQGRRVTTYNYGVKFRATDFSLVGANNQPKQNQNQGDQK</sequence>
<dbReference type="RefSeq" id="WP_074627375.1">
    <property type="nucleotide sequence ID" value="NZ_FOGM01000004.1"/>
</dbReference>
<evidence type="ECO:0000313" key="1">
    <source>
        <dbReference type="EMBL" id="SER44885.1"/>
    </source>
</evidence>
<dbReference type="EMBL" id="FOGM01000004">
    <property type="protein sequence ID" value="SER44885.1"/>
    <property type="molecule type" value="Genomic_DNA"/>
</dbReference>
<protein>
    <recommendedName>
        <fullName evidence="3">DUF961 domain-containing protein</fullName>
    </recommendedName>
</protein>